<keyword evidence="2" id="KW-0964">Secreted</keyword>
<organism evidence="5 6">
    <name type="scientific">Flavobacterium aquicola</name>
    <dbReference type="NCBI Taxonomy" id="1682742"/>
    <lineage>
        <taxon>Bacteria</taxon>
        <taxon>Pseudomonadati</taxon>
        <taxon>Bacteroidota</taxon>
        <taxon>Flavobacteriia</taxon>
        <taxon>Flavobacteriales</taxon>
        <taxon>Flavobacteriaceae</taxon>
        <taxon>Flavobacterium</taxon>
    </lineage>
</organism>
<dbReference type="InterPro" id="IPR050708">
    <property type="entry name" value="T6SS_VgrG/RHS"/>
</dbReference>
<name>A0A3E0EIA4_9FLAO</name>
<dbReference type="GO" id="GO:0005576">
    <property type="term" value="C:extracellular region"/>
    <property type="evidence" value="ECO:0007669"/>
    <property type="project" value="UniProtKB-SubCell"/>
</dbReference>
<evidence type="ECO:0000256" key="2">
    <source>
        <dbReference type="ARBA" id="ARBA00022525"/>
    </source>
</evidence>
<evidence type="ECO:0000313" key="6">
    <source>
        <dbReference type="Proteomes" id="UP000257136"/>
    </source>
</evidence>
<dbReference type="NCBIfam" id="TIGR01643">
    <property type="entry name" value="YD_repeat_2x"/>
    <property type="match status" value="2"/>
</dbReference>
<dbReference type="InterPro" id="IPR022385">
    <property type="entry name" value="Rhs_assc_core"/>
</dbReference>
<evidence type="ECO:0000256" key="3">
    <source>
        <dbReference type="ARBA" id="ARBA00022729"/>
    </source>
</evidence>
<comment type="caution">
    <text evidence="5">The sequence shown here is derived from an EMBL/GenBank/DDBJ whole genome shotgun (WGS) entry which is preliminary data.</text>
</comment>
<dbReference type="GO" id="GO:0005737">
    <property type="term" value="C:cytoplasm"/>
    <property type="evidence" value="ECO:0007669"/>
    <property type="project" value="InterPro"/>
</dbReference>
<protein>
    <submittedName>
        <fullName evidence="5">RHS repeat-associated protein</fullName>
    </submittedName>
</protein>
<evidence type="ECO:0000256" key="1">
    <source>
        <dbReference type="ARBA" id="ARBA00004613"/>
    </source>
</evidence>
<keyword evidence="6" id="KW-1185">Reference proteome</keyword>
<dbReference type="InterPro" id="IPR028994">
    <property type="entry name" value="Integrin_alpha_N"/>
</dbReference>
<dbReference type="InterPro" id="IPR006530">
    <property type="entry name" value="YD"/>
</dbReference>
<evidence type="ECO:0000256" key="4">
    <source>
        <dbReference type="ARBA" id="ARBA00023026"/>
    </source>
</evidence>
<reference evidence="5 6" key="1">
    <citation type="submission" date="2018-08" db="EMBL/GenBank/DDBJ databases">
        <title>Genomic Encyclopedia of Archaeal and Bacterial Type Strains, Phase II (KMG-II): from individual species to whole genera.</title>
        <authorList>
            <person name="Goeker M."/>
        </authorList>
    </citation>
    <scope>NUCLEOTIDE SEQUENCE [LARGE SCALE GENOMIC DNA]</scope>
    <source>
        <strain evidence="5 6">DSM 100880</strain>
    </source>
</reference>
<evidence type="ECO:0000313" key="5">
    <source>
        <dbReference type="EMBL" id="REG97997.1"/>
    </source>
</evidence>
<dbReference type="InterPro" id="IPR003284">
    <property type="entry name" value="Sal_SpvB"/>
</dbReference>
<dbReference type="Pfam" id="PF03534">
    <property type="entry name" value="SpvB"/>
    <property type="match status" value="1"/>
</dbReference>
<proteinExistence type="predicted"/>
<dbReference type="EMBL" id="QUNI01000008">
    <property type="protein sequence ID" value="REG97997.1"/>
    <property type="molecule type" value="Genomic_DNA"/>
</dbReference>
<dbReference type="NCBIfam" id="TIGR03696">
    <property type="entry name" value="Rhs_assc_core"/>
    <property type="match status" value="1"/>
</dbReference>
<dbReference type="InterPro" id="IPR031325">
    <property type="entry name" value="RHS_repeat"/>
</dbReference>
<keyword evidence="4" id="KW-0843">Virulence</keyword>
<accession>A0A3E0EIA4</accession>
<comment type="subcellular location">
    <subcellularLocation>
        <location evidence="1">Secreted</location>
    </subcellularLocation>
</comment>
<dbReference type="RefSeq" id="WP_115813943.1">
    <property type="nucleotide sequence ID" value="NZ_QUNI01000008.1"/>
</dbReference>
<dbReference type="InterPro" id="IPR013517">
    <property type="entry name" value="FG-GAP"/>
</dbReference>
<dbReference type="Pfam" id="PF05593">
    <property type="entry name" value="RHS_repeat"/>
    <property type="match status" value="1"/>
</dbReference>
<dbReference type="Gene3D" id="2.180.10.10">
    <property type="entry name" value="RHS repeat-associated core"/>
    <property type="match status" value="2"/>
</dbReference>
<dbReference type="OrthoDB" id="6225685at2"/>
<dbReference type="PANTHER" id="PTHR32305:SF15">
    <property type="entry name" value="PROTEIN RHSA-RELATED"/>
    <property type="match status" value="1"/>
</dbReference>
<dbReference type="PANTHER" id="PTHR32305">
    <property type="match status" value="1"/>
</dbReference>
<dbReference type="SUPFAM" id="SSF69318">
    <property type="entry name" value="Integrin alpha N-terminal domain"/>
    <property type="match status" value="1"/>
</dbReference>
<dbReference type="Pfam" id="PF13517">
    <property type="entry name" value="FG-GAP_3"/>
    <property type="match status" value="1"/>
</dbReference>
<dbReference type="Proteomes" id="UP000257136">
    <property type="component" value="Unassembled WGS sequence"/>
</dbReference>
<sequence>MKQFYLLLFSFISYVTFSQNFTDTKGELQISASGTATYTLPIAIPPSIKNVAPTINLTYSSGVRGGIAGQGWSINSISAISRIATRRDIDGFVDGVDFDDNDKLSLDGQRLLLKTGTYWAVGSTYETEYKSNTKIELKIENGNTILFVVTAPDGSRSWYGSSGSGTYQNSVSVNSWYIVRYEDVYGNFINYNYKTITYNSTNQLYIDTIVFSGNTIAGIATQDKIVFNYVPAQRIERDYMKGTAVYATQILKSIAVYANNSPFRTYKLLHTVDDLGYERVQKLYEVNAQNEESNPVVFEYNTTPTSTTRIEKSYTNNLAFDQVDLAGDFDGDGRMDFAANNQVYTNLFKNNTGNTPVSLSFTGENRQKFVATTLTNGKINQFQSIVFADETASQINFKIYNLNPSGSGFPIGSTKIVNFNNNYTGYQSDLNYQIDAGVDDGSIFQDCTLPAKKQSIEYVEGDFNGDGISEVLITNKTNEKYYYVTKTRHSADPKYFEEVYNEEYGYWSLQPVYEIVSSQCEVRMVDDGNKEFYLLNLDTNASTTLGSSGYLKLANDAVLIGDKRIVADFNGDGKSDVFVINNNGTYKIICFKQLTVSPWVELEVIGSGTLDQYSSTKQILLGDYNGDGKTDIMLPTSEGGEGQTQWNIYYANPKPAGGDFFTKEIQNIAEYWPDTGSHYKTQRHWRSYYAMDINGDGKSDLVMVRREYYKEKWTINDHNTMWEVTAYTNNIGKNTGSGFSLTYDSGAFNSNSPEVPIPITSNYRYQGANTDLVIVRGHYNWIEYYQFNKDLDTDNRLKSVTESSGNIKQTIDYLPMEASDYKLGLVTDFYSSANAVTYPNIEIIRNSNSYLVSKLTATINNVSKYQDFRYRGLVSNYNYGMVGFTRTTRSSWYLLDSDPKIWTTQNNDVTLRGANTITWASTLGSTVFAATPTNLISTKTNVFATYTNPTSKVYNVLLSSQTSLDALSGIKSESTYTYDGLVNAASYYGLETKRVTKQYSGVTLQGTTTVDTKYDSNTTGTDYYIGRPKQVNTSANNVTSNDTRTSEEIYTYTDSNLTKTEKKGHNTYAIVEDMTYDAVGNLLTKTVSAPDAPVAEAVTSRTIKDEYDTTKRFVVKKTDHQNFVTNFTYNTLGQVKYSKDYMGVVSDFTYDNWGKLLTTTVSNASVTPIVTAIVYAKLADGGYTTTTTNNQDAKTIVQYDVLGRVVISTTKGFATNSLISKQVVYDGLGRKQKESEPYFSSPGFWTAYEYDYLMRPTKITAPTGKIQTLTYSGLTTTSIDDGKTTTATVDALGNKTQTTDPGGAITFMYYANGQLKESNYLGNKIEMKIDGWGNKIELTDPSAGTYTYSYDAFGQLKNETTPNGTTAFIYDDAGRTTDKTINGTGTDSKTTYTYNAFNQPTSSTYTDNLESKTTTNTYEYDNLKRAFKTTETTPYATFIKSVAFDNLGRIDKETSTATAYGKTSAKTVKNVYQNGFLWKILDNTNQQVLWQTSTVNERGQLLTALLGNGITITNDYDIYGYLNYTKHDLGSVNVMNHGTSFTTKRGNLSLRTNSLFGQNETFDYDAQDRLTKITANLSLVNNTFSTADPEGYQTEGGATMNSSGGQLVIQGTASGATVKKILSTEAVISDVISVIFSFQKVQGTDAYNIYIQEENPSDGNVVKYLKKAAVNGIITFTHTVTQYSTISLRIEKVNTTAINVCLIDNVVATKTQILTQDYDDKGRIAKNNLGTYEYDGTKTYRNKSISATLDAISYYTVRHDQNISYNTFKSPVLIEDVGIDKISFTYNDGNDRSSMFYGGLQDDKLLRTYRKHYSADGTMEVKQNTVTGVTEFVTYIGGDGYSAPVVLKSDGTTQNYLYLHRDYQGTIVAITNQAGTVVEKRLFDAWGNIVKVQDGSGNILAGLTVLDRGYTGHEHLQSVGLIHMNGRLYDPKLHRFLQPDNYVQQPENTQNYNKYGYCLNNPLKYTDPSGEIIPFLAAVAIGAAVSALTYTLTALLADVPFSIGGLAKATFIGAASAAVTFGIGSACSTITNFYVRAAVSAVVHGTFQGGMTAISGGKFWSGFAAGALSSIASSAWQGGGSTSNYHGAGSFANSGGGMIAFGTVAGGVGAKLTGGNFWQGAVTGLFVSGLNHFAHKAIVRGMIYDRLKTAGIEDPYAEASYAGLSLEEFGLKVFPDLMKLANNPEFEKKETIDSKGSLGLTPVASNDLTGEQTFRGPVQIARASFRSYMQLASTIGHELNHVIDCVNGNMTAWFRHGGEEYRSAMTESNAYNWVSINRGYYDAPTYADKLHTVRLYNKLFNCFK</sequence>
<dbReference type="Gene3D" id="2.40.128.340">
    <property type="match status" value="1"/>
</dbReference>
<gene>
    <name evidence="5" type="ORF">C8P67_108163</name>
</gene>
<keyword evidence="3" id="KW-0732">Signal</keyword>